<dbReference type="InterPro" id="IPR015424">
    <property type="entry name" value="PyrdxlP-dep_Trfase"/>
</dbReference>
<dbReference type="eggNOG" id="COG1104">
    <property type="taxonomic scope" value="Bacteria"/>
</dbReference>
<evidence type="ECO:0000313" key="6">
    <source>
        <dbReference type="EMBL" id="ANG65970.1"/>
    </source>
</evidence>
<accession>A0A173DYH5</accession>
<dbReference type="KEGG" id="cgz:M787_001360"/>
<name>A0A173DYH5_9CHLA</name>
<dbReference type="AlphaFoldDB" id="A0A173DYH5"/>
<comment type="similarity">
    <text evidence="2">Belongs to the class-V pyridoxal-phosphate-dependent aminotransferase family. NifS/IscS subfamily.</text>
</comment>
<dbReference type="Gene3D" id="3.90.1150.10">
    <property type="entry name" value="Aspartate Aminotransferase, domain 1"/>
    <property type="match status" value="1"/>
</dbReference>
<dbReference type="PANTHER" id="PTHR11601">
    <property type="entry name" value="CYSTEINE DESULFURYLASE FAMILY MEMBER"/>
    <property type="match status" value="1"/>
</dbReference>
<dbReference type="STRING" id="1143323.M787_001360"/>
<dbReference type="OrthoDB" id="9808002at2"/>
<dbReference type="GeneID" id="81477951"/>
<evidence type="ECO:0000256" key="2">
    <source>
        <dbReference type="ARBA" id="ARBA00006490"/>
    </source>
</evidence>
<organism evidence="6 7">
    <name type="scientific">Chlamydia gallinacea 08-1274/3</name>
    <dbReference type="NCBI Taxonomy" id="1143323"/>
    <lineage>
        <taxon>Bacteria</taxon>
        <taxon>Pseudomonadati</taxon>
        <taxon>Chlamydiota</taxon>
        <taxon>Chlamydiia</taxon>
        <taxon>Chlamydiales</taxon>
        <taxon>Chlamydiaceae</taxon>
        <taxon>Chlamydia/Chlamydophila group</taxon>
        <taxon>Chlamydia</taxon>
    </lineage>
</organism>
<dbReference type="PANTHER" id="PTHR11601:SF34">
    <property type="entry name" value="CYSTEINE DESULFURASE"/>
    <property type="match status" value="1"/>
</dbReference>
<evidence type="ECO:0000259" key="5">
    <source>
        <dbReference type="Pfam" id="PF00266"/>
    </source>
</evidence>
<dbReference type="RefSeq" id="WP_021828670.1">
    <property type="nucleotide sequence ID" value="NZ_CP015840.1"/>
</dbReference>
<dbReference type="EMBL" id="CP015840">
    <property type="protein sequence ID" value="ANG65970.1"/>
    <property type="molecule type" value="Genomic_DNA"/>
</dbReference>
<dbReference type="GO" id="GO:0031071">
    <property type="term" value="F:cysteine desulfurase activity"/>
    <property type="evidence" value="ECO:0007669"/>
    <property type="project" value="UniProtKB-EC"/>
</dbReference>
<keyword evidence="3" id="KW-0663">Pyridoxal phosphate</keyword>
<evidence type="ECO:0000256" key="4">
    <source>
        <dbReference type="ARBA" id="ARBA00050776"/>
    </source>
</evidence>
<comment type="cofactor">
    <cofactor evidence="1">
        <name>pyridoxal 5'-phosphate</name>
        <dbReference type="ChEBI" id="CHEBI:597326"/>
    </cofactor>
</comment>
<dbReference type="InterPro" id="IPR015422">
    <property type="entry name" value="PyrdxlP-dep_Trfase_small"/>
</dbReference>
<dbReference type="Gene3D" id="3.40.640.10">
    <property type="entry name" value="Type I PLP-dependent aspartate aminotransferase-like (Major domain)"/>
    <property type="match status" value="1"/>
</dbReference>
<evidence type="ECO:0000256" key="3">
    <source>
        <dbReference type="ARBA" id="ARBA00022898"/>
    </source>
</evidence>
<dbReference type="InterPro" id="IPR015421">
    <property type="entry name" value="PyrdxlP-dep_Trfase_major"/>
</dbReference>
<gene>
    <name evidence="6" type="ORF">M787_001360</name>
</gene>
<comment type="catalytic activity">
    <reaction evidence="4">
        <text>(sulfur carrier)-H + L-cysteine = (sulfur carrier)-SH + L-alanine</text>
        <dbReference type="Rhea" id="RHEA:43892"/>
        <dbReference type="Rhea" id="RHEA-COMP:14737"/>
        <dbReference type="Rhea" id="RHEA-COMP:14739"/>
        <dbReference type="ChEBI" id="CHEBI:29917"/>
        <dbReference type="ChEBI" id="CHEBI:35235"/>
        <dbReference type="ChEBI" id="CHEBI:57972"/>
        <dbReference type="ChEBI" id="CHEBI:64428"/>
        <dbReference type="EC" id="2.8.1.7"/>
    </reaction>
</comment>
<reference evidence="6 7" key="1">
    <citation type="journal article" date="2014" name="Syst. Appl. Microbiol.">
        <title>Evidence for the existence of two new members of the family Chlamydiaceae and proposal of Chlamydia avium sp. nov. and Chlamydia gallinacea sp. nov.</title>
        <authorList>
            <person name="Sachse K."/>
            <person name="Laroucau K."/>
            <person name="Riege K."/>
            <person name="Wehner S."/>
            <person name="Dilcher M."/>
            <person name="Creasy H.H."/>
            <person name="Weidmann M."/>
            <person name="Myers G."/>
            <person name="Vorimore F."/>
            <person name="Vicari N."/>
            <person name="Magnino S."/>
            <person name="Liebler-Tenorio E."/>
            <person name="Ruettger A."/>
            <person name="Bavoil P.M."/>
            <person name="Hufert F.T."/>
            <person name="Rossello-Mora R."/>
            <person name="Marz M."/>
        </authorList>
    </citation>
    <scope>NUCLEOTIDE SEQUENCE [LARGE SCALE GENOMIC DNA]</scope>
    <source>
        <strain evidence="6 7">08-1274/3</strain>
    </source>
</reference>
<dbReference type="InterPro" id="IPR000192">
    <property type="entry name" value="Aminotrans_V_dom"/>
</dbReference>
<feature type="domain" description="Aminotransferase class V" evidence="5">
    <location>
        <begin position="77"/>
        <end position="226"/>
    </location>
</feature>
<evidence type="ECO:0000313" key="7">
    <source>
        <dbReference type="Proteomes" id="UP000019147"/>
    </source>
</evidence>
<dbReference type="Pfam" id="PF00266">
    <property type="entry name" value="Aminotran_5"/>
    <property type="match status" value="1"/>
</dbReference>
<protein>
    <submittedName>
        <fullName evidence="6">Aminotransferase</fullName>
    </submittedName>
</protein>
<proteinExistence type="inferred from homology"/>
<evidence type="ECO:0000256" key="1">
    <source>
        <dbReference type="ARBA" id="ARBA00001933"/>
    </source>
</evidence>
<keyword evidence="6" id="KW-0032">Aminotransferase</keyword>
<dbReference type="GO" id="GO:0008483">
    <property type="term" value="F:transaminase activity"/>
    <property type="evidence" value="ECO:0007669"/>
    <property type="project" value="UniProtKB-KW"/>
</dbReference>
<dbReference type="SUPFAM" id="SSF53383">
    <property type="entry name" value="PLP-dependent transferases"/>
    <property type="match status" value="1"/>
</dbReference>
<dbReference type="Proteomes" id="UP000019147">
    <property type="component" value="Chromosome"/>
</dbReference>
<keyword evidence="6" id="KW-0808">Transferase</keyword>
<sequence length="385" mass="42709">MDKPHLRTLSRTIWLNNQQAIPPSSAVREDFVLYSDPFSLTPSSALRLLNDTEEIARQLVGCSTSTHEFHFIPHFPHATAIIVAALLENRTYFHGKNHLLVASHEQQYIIDAICHRQSLGATYDWVTVNSSGRLSTNQLIDALTPQTLLFSLSAANGMTGLIEPIHELQPLCQDRGLVFHLDLCDILGRAPITPEMLKADILTFSSVALGGIGHLGGMFIKKSLSRFFHLWLPQKEPGQLCLASVAALKIACQERLDSFSSLMLASINLRKKLTQALEETSLDVQFLFPELENKLPNVLLATFPNIPAESLAFFLHQKGIYPGLGYERFPPLAQVLQNCGVSPFLCHEALHFSFTERTKDTQFSSLGEAIQEGSKHLQSALTSSI</sequence>